<dbReference type="SMART" id="SM00895">
    <property type="entry name" value="FCD"/>
    <property type="match status" value="1"/>
</dbReference>
<evidence type="ECO:0000313" key="5">
    <source>
        <dbReference type="EMBL" id="PZX43179.1"/>
    </source>
</evidence>
<feature type="domain" description="HTH gntR-type" evidence="4">
    <location>
        <begin position="19"/>
        <end position="87"/>
    </location>
</feature>
<evidence type="ECO:0000256" key="2">
    <source>
        <dbReference type="ARBA" id="ARBA00023125"/>
    </source>
</evidence>
<dbReference type="PROSITE" id="PS50949">
    <property type="entry name" value="HTH_GNTR"/>
    <property type="match status" value="1"/>
</dbReference>
<keyword evidence="3" id="KW-0804">Transcription</keyword>
<organism evidence="5 6">
    <name type="scientific">Nonlabens dokdonensis</name>
    <dbReference type="NCBI Taxonomy" id="328515"/>
    <lineage>
        <taxon>Bacteria</taxon>
        <taxon>Pseudomonadati</taxon>
        <taxon>Bacteroidota</taxon>
        <taxon>Flavobacteriia</taxon>
        <taxon>Flavobacteriales</taxon>
        <taxon>Flavobacteriaceae</taxon>
        <taxon>Nonlabens</taxon>
    </lineage>
</organism>
<name>A0ABX5PZN5_9FLAO</name>
<accession>A0ABX5PZN5</accession>
<dbReference type="Pfam" id="PF07729">
    <property type="entry name" value="FCD"/>
    <property type="match status" value="1"/>
</dbReference>
<dbReference type="PRINTS" id="PR00035">
    <property type="entry name" value="HTHGNTR"/>
</dbReference>
<gene>
    <name evidence="5" type="ORF">LX97_00179</name>
</gene>
<evidence type="ECO:0000256" key="3">
    <source>
        <dbReference type="ARBA" id="ARBA00023163"/>
    </source>
</evidence>
<dbReference type="InterPro" id="IPR011711">
    <property type="entry name" value="GntR_C"/>
</dbReference>
<sequence length="239" mass="26930">MLEHGLKLIKPVVDNDNDFGREVEVMNKIKALIEKHQLEAGDRLPSERKLSTKLSVTRNQVRAAIQKLEFYGIIKTMPQSGSIITGIGMPSINSMMIDVLDLEKPDFRSLVETRVIIETQAIILAATRISDENLLELEEAHIDFQEKITNGEPSVIEDLKFHLAIVKGSENTVLYGLMKIIVPDIIGHFNKEHICDRTQGNKLIEEHLNILNGIKSGDSKIASQALETHFIALREYIKK</sequence>
<keyword evidence="6" id="KW-1185">Reference proteome</keyword>
<dbReference type="Gene3D" id="1.10.10.10">
    <property type="entry name" value="Winged helix-like DNA-binding domain superfamily/Winged helix DNA-binding domain"/>
    <property type="match status" value="1"/>
</dbReference>
<dbReference type="InterPro" id="IPR036390">
    <property type="entry name" value="WH_DNA-bd_sf"/>
</dbReference>
<dbReference type="EMBL" id="QKZR01000001">
    <property type="protein sequence ID" value="PZX43179.1"/>
    <property type="molecule type" value="Genomic_DNA"/>
</dbReference>
<evidence type="ECO:0000313" key="6">
    <source>
        <dbReference type="Proteomes" id="UP000248584"/>
    </source>
</evidence>
<dbReference type="Gene3D" id="1.20.120.530">
    <property type="entry name" value="GntR ligand-binding domain-like"/>
    <property type="match status" value="1"/>
</dbReference>
<dbReference type="PANTHER" id="PTHR43537">
    <property type="entry name" value="TRANSCRIPTIONAL REGULATOR, GNTR FAMILY"/>
    <property type="match status" value="1"/>
</dbReference>
<evidence type="ECO:0000256" key="1">
    <source>
        <dbReference type="ARBA" id="ARBA00023015"/>
    </source>
</evidence>
<dbReference type="InterPro" id="IPR000524">
    <property type="entry name" value="Tscrpt_reg_HTH_GntR"/>
</dbReference>
<dbReference type="InterPro" id="IPR036388">
    <property type="entry name" value="WH-like_DNA-bd_sf"/>
</dbReference>
<dbReference type="PANTHER" id="PTHR43537:SF5">
    <property type="entry name" value="UXU OPERON TRANSCRIPTIONAL REGULATOR"/>
    <property type="match status" value="1"/>
</dbReference>
<dbReference type="SMART" id="SM00345">
    <property type="entry name" value="HTH_GNTR"/>
    <property type="match status" value="1"/>
</dbReference>
<dbReference type="CDD" id="cd07377">
    <property type="entry name" value="WHTH_GntR"/>
    <property type="match status" value="1"/>
</dbReference>
<evidence type="ECO:0000259" key="4">
    <source>
        <dbReference type="PROSITE" id="PS50949"/>
    </source>
</evidence>
<keyword evidence="2" id="KW-0238">DNA-binding</keyword>
<protein>
    <submittedName>
        <fullName evidence="5">GntR family transcriptional repressor for pyruvate dehydrogenase complex</fullName>
    </submittedName>
</protein>
<dbReference type="Pfam" id="PF00392">
    <property type="entry name" value="GntR"/>
    <property type="match status" value="1"/>
</dbReference>
<comment type="caution">
    <text evidence="5">The sequence shown here is derived from an EMBL/GenBank/DDBJ whole genome shotgun (WGS) entry which is preliminary data.</text>
</comment>
<dbReference type="SUPFAM" id="SSF46785">
    <property type="entry name" value="Winged helix' DNA-binding domain"/>
    <property type="match status" value="1"/>
</dbReference>
<keyword evidence="1" id="KW-0805">Transcription regulation</keyword>
<dbReference type="Proteomes" id="UP000248584">
    <property type="component" value="Unassembled WGS sequence"/>
</dbReference>
<reference evidence="5 6" key="1">
    <citation type="submission" date="2018-06" db="EMBL/GenBank/DDBJ databases">
        <title>Genomic Encyclopedia of Archaeal and Bacterial Type Strains, Phase II (KMG-II): from individual species to whole genera.</title>
        <authorList>
            <person name="Goeker M."/>
        </authorList>
    </citation>
    <scope>NUCLEOTIDE SEQUENCE [LARGE SCALE GENOMIC DNA]</scope>
    <source>
        <strain evidence="5 6">DSM 17205</strain>
    </source>
</reference>
<dbReference type="SUPFAM" id="SSF48008">
    <property type="entry name" value="GntR ligand-binding domain-like"/>
    <property type="match status" value="1"/>
</dbReference>
<proteinExistence type="predicted"/>
<dbReference type="InterPro" id="IPR008920">
    <property type="entry name" value="TF_FadR/GntR_C"/>
</dbReference>
<keyword evidence="5" id="KW-0670">Pyruvate</keyword>